<accession>A0A381UQ15</accession>
<dbReference type="EMBL" id="UINC01006895">
    <property type="protein sequence ID" value="SVA30255.1"/>
    <property type="molecule type" value="Genomic_DNA"/>
</dbReference>
<reference evidence="1" key="1">
    <citation type="submission" date="2018-05" db="EMBL/GenBank/DDBJ databases">
        <authorList>
            <person name="Lanie J.A."/>
            <person name="Ng W.-L."/>
            <person name="Kazmierczak K.M."/>
            <person name="Andrzejewski T.M."/>
            <person name="Davidsen T.M."/>
            <person name="Wayne K.J."/>
            <person name="Tettelin H."/>
            <person name="Glass J.I."/>
            <person name="Rusch D."/>
            <person name="Podicherti R."/>
            <person name="Tsui H.-C.T."/>
            <person name="Winkler M.E."/>
        </authorList>
    </citation>
    <scope>NUCLEOTIDE SEQUENCE</scope>
</reference>
<sequence>MMTLDKKDSINVAMKMIEYFKDFHRIDDYFRSRKIERVKDIPLPLPGMGSIEDEMFQDYNMHPAEMDFQICQIPLVSFDTMLEKTASFSPDENPGKTLKLVVKETNTNTIVGFIRFGSPLINSKPRNDYLGGVPDLDIFNKRAIMGFNIVPVQPFGFNYLGGKLLAAICCSHASREMLNKKYDTEFCLFETTSLYGNIKGASMYDGMKPFLRYKGDTESKFLLTLGEEIYKELKGWFTDRNKGEELIHKGASSRKLKMQTKMVSIVKSSLKEHDTKAYDMFVKAMDDATGVTTQKRFYMSEYGYSNAKDVLLGKTDKLELAENFERFELENVIKWWKKYSTKRYDKMIKEKRLRTELEVWNKDTMNKIDIIR</sequence>
<evidence type="ECO:0000313" key="1">
    <source>
        <dbReference type="EMBL" id="SVA30255.1"/>
    </source>
</evidence>
<protein>
    <recommendedName>
        <fullName evidence="2">DUF4338 domain-containing protein</fullName>
    </recommendedName>
</protein>
<gene>
    <name evidence="1" type="ORF">METZ01_LOCUS83109</name>
</gene>
<proteinExistence type="predicted"/>
<organism evidence="1">
    <name type="scientific">marine metagenome</name>
    <dbReference type="NCBI Taxonomy" id="408172"/>
    <lineage>
        <taxon>unclassified sequences</taxon>
        <taxon>metagenomes</taxon>
        <taxon>ecological metagenomes</taxon>
    </lineage>
</organism>
<evidence type="ECO:0008006" key="2">
    <source>
        <dbReference type="Google" id="ProtNLM"/>
    </source>
</evidence>
<dbReference type="AlphaFoldDB" id="A0A381UQ15"/>
<name>A0A381UQ15_9ZZZZ</name>